<dbReference type="SMART" id="SM00355">
    <property type="entry name" value="ZnF_C2H2"/>
    <property type="match status" value="2"/>
</dbReference>
<organism evidence="10 11">
    <name type="scientific">Linnemannia gamsii</name>
    <dbReference type="NCBI Taxonomy" id="64522"/>
    <lineage>
        <taxon>Eukaryota</taxon>
        <taxon>Fungi</taxon>
        <taxon>Fungi incertae sedis</taxon>
        <taxon>Mucoromycota</taxon>
        <taxon>Mortierellomycotina</taxon>
        <taxon>Mortierellomycetes</taxon>
        <taxon>Mortierellales</taxon>
        <taxon>Mortierellaceae</taxon>
        <taxon>Linnemannia</taxon>
    </lineage>
</organism>
<accession>A0A9P6UE54</accession>
<feature type="region of interest" description="Disordered" evidence="8">
    <location>
        <begin position="535"/>
        <end position="579"/>
    </location>
</feature>
<keyword evidence="11" id="KW-1185">Reference proteome</keyword>
<evidence type="ECO:0000256" key="8">
    <source>
        <dbReference type="SAM" id="MobiDB-lite"/>
    </source>
</evidence>
<keyword evidence="3" id="KW-0677">Repeat</keyword>
<keyword evidence="4 7" id="KW-0863">Zinc-finger</keyword>
<dbReference type="GO" id="GO:0000785">
    <property type="term" value="C:chromatin"/>
    <property type="evidence" value="ECO:0007669"/>
    <property type="project" value="TreeGrafter"/>
</dbReference>
<feature type="compositionally biased region" description="Polar residues" evidence="8">
    <location>
        <begin position="537"/>
        <end position="549"/>
    </location>
</feature>
<dbReference type="GO" id="GO:0008270">
    <property type="term" value="F:zinc ion binding"/>
    <property type="evidence" value="ECO:0007669"/>
    <property type="project" value="UniProtKB-KW"/>
</dbReference>
<dbReference type="SUPFAM" id="SSF57667">
    <property type="entry name" value="beta-beta-alpha zinc fingers"/>
    <property type="match status" value="1"/>
</dbReference>
<feature type="domain" description="C2H2-type" evidence="9">
    <location>
        <begin position="101"/>
        <end position="131"/>
    </location>
</feature>
<dbReference type="EMBL" id="JAAAIN010003260">
    <property type="protein sequence ID" value="KAG0286689.1"/>
    <property type="molecule type" value="Genomic_DNA"/>
</dbReference>
<dbReference type="GO" id="GO:0000981">
    <property type="term" value="F:DNA-binding transcription factor activity, RNA polymerase II-specific"/>
    <property type="evidence" value="ECO:0007669"/>
    <property type="project" value="InterPro"/>
</dbReference>
<dbReference type="PANTHER" id="PTHR40626:SF32">
    <property type="entry name" value="ZINC FINGER PROTEIN RST2"/>
    <property type="match status" value="1"/>
</dbReference>
<name>A0A9P6UE54_9FUNG</name>
<dbReference type="InterPro" id="IPR013087">
    <property type="entry name" value="Znf_C2H2_type"/>
</dbReference>
<evidence type="ECO:0000256" key="3">
    <source>
        <dbReference type="ARBA" id="ARBA00022737"/>
    </source>
</evidence>
<dbReference type="AlphaFoldDB" id="A0A9P6UE54"/>
<dbReference type="InterPro" id="IPR036236">
    <property type="entry name" value="Znf_C2H2_sf"/>
</dbReference>
<dbReference type="Proteomes" id="UP000823405">
    <property type="component" value="Unassembled WGS sequence"/>
</dbReference>
<comment type="subcellular location">
    <subcellularLocation>
        <location evidence="1">Nucleus</location>
    </subcellularLocation>
</comment>
<feature type="region of interest" description="Disordered" evidence="8">
    <location>
        <begin position="32"/>
        <end position="92"/>
    </location>
</feature>
<keyword evidence="2" id="KW-0479">Metal-binding</keyword>
<dbReference type="OrthoDB" id="10018191at2759"/>
<feature type="region of interest" description="Disordered" evidence="8">
    <location>
        <begin position="372"/>
        <end position="393"/>
    </location>
</feature>
<dbReference type="PANTHER" id="PTHR40626">
    <property type="entry name" value="MIP31509P"/>
    <property type="match status" value="1"/>
</dbReference>
<dbReference type="GO" id="GO:0005634">
    <property type="term" value="C:nucleus"/>
    <property type="evidence" value="ECO:0007669"/>
    <property type="project" value="UniProtKB-SubCell"/>
</dbReference>
<keyword evidence="6" id="KW-0539">Nucleus</keyword>
<feature type="region of interest" description="Disordered" evidence="8">
    <location>
        <begin position="175"/>
        <end position="291"/>
    </location>
</feature>
<proteinExistence type="predicted"/>
<comment type="caution">
    <text evidence="10">The sequence shown here is derived from an EMBL/GenBank/DDBJ whole genome shotgun (WGS) entry which is preliminary data.</text>
</comment>
<protein>
    <recommendedName>
        <fullName evidence="9">C2H2-type domain-containing protein</fullName>
    </recommendedName>
</protein>
<gene>
    <name evidence="10" type="ORF">BGZ97_007343</name>
</gene>
<dbReference type="InterPro" id="IPR051059">
    <property type="entry name" value="VerF-like"/>
</dbReference>
<evidence type="ECO:0000313" key="10">
    <source>
        <dbReference type="EMBL" id="KAG0286689.1"/>
    </source>
</evidence>
<evidence type="ECO:0000256" key="2">
    <source>
        <dbReference type="ARBA" id="ARBA00022723"/>
    </source>
</evidence>
<evidence type="ECO:0000256" key="4">
    <source>
        <dbReference type="ARBA" id="ARBA00022771"/>
    </source>
</evidence>
<feature type="compositionally biased region" description="Low complexity" evidence="8">
    <location>
        <begin position="197"/>
        <end position="211"/>
    </location>
</feature>
<feature type="domain" description="C2H2-type" evidence="9">
    <location>
        <begin position="132"/>
        <end position="161"/>
    </location>
</feature>
<evidence type="ECO:0000259" key="9">
    <source>
        <dbReference type="PROSITE" id="PS50157"/>
    </source>
</evidence>
<dbReference type="FunFam" id="3.30.160.60:FF:002343">
    <property type="entry name" value="Zinc finger protein 33A"/>
    <property type="match status" value="1"/>
</dbReference>
<evidence type="ECO:0000313" key="11">
    <source>
        <dbReference type="Proteomes" id="UP000823405"/>
    </source>
</evidence>
<keyword evidence="5" id="KW-0862">Zinc</keyword>
<evidence type="ECO:0000256" key="6">
    <source>
        <dbReference type="ARBA" id="ARBA00023242"/>
    </source>
</evidence>
<reference evidence="10" key="1">
    <citation type="journal article" date="2020" name="Fungal Divers.">
        <title>Resolving the Mortierellaceae phylogeny through synthesis of multi-gene phylogenetics and phylogenomics.</title>
        <authorList>
            <person name="Vandepol N."/>
            <person name="Liber J."/>
            <person name="Desiro A."/>
            <person name="Na H."/>
            <person name="Kennedy M."/>
            <person name="Barry K."/>
            <person name="Grigoriev I.V."/>
            <person name="Miller A.N."/>
            <person name="O'Donnell K."/>
            <person name="Stajich J.E."/>
            <person name="Bonito G."/>
        </authorList>
    </citation>
    <scope>NUCLEOTIDE SEQUENCE</scope>
    <source>
        <strain evidence="10">NVP60</strain>
    </source>
</reference>
<dbReference type="GO" id="GO:0000978">
    <property type="term" value="F:RNA polymerase II cis-regulatory region sequence-specific DNA binding"/>
    <property type="evidence" value="ECO:0007669"/>
    <property type="project" value="InterPro"/>
</dbReference>
<dbReference type="PROSITE" id="PS50157">
    <property type="entry name" value="ZINC_FINGER_C2H2_2"/>
    <property type="match status" value="2"/>
</dbReference>
<dbReference type="Gene3D" id="3.30.160.60">
    <property type="entry name" value="Classic Zinc Finger"/>
    <property type="match status" value="2"/>
</dbReference>
<sequence>MDNHPYQQHYQHPLAHHPYAYAHTYPAYDNNHNSRSTGIVSNNITTNSHSRLSSAHTSKQTSPAPSITLNSINDFDSTAEMNPDSNDNDSQDIKAHKGKLFQCTGFGDCRMVFTRSEHLARHARKHTGEKPFKCVVDGCTRMFSRFDNMVQHTQTHTKSGDAALNEQIAQRIAMETRRKSEAGGSATLGRRLSIKTIGAKRGSISSASGSESPRRKSRHERVQSLPMLNVMTDPHHRSSSPALPSPVTPSNSSPLSPKKRSKGIRSLGRESGRVHKKSQGATKPRSGSLEANKDISAESWYASKLHHRPSLDYGMDQHFAQFSQGYNDHGGDVGYDGGAQAPFSNTHFQSYQQQQAPSAQFPVVPNYNNSSTFGQSRHPMSPAYSSHSDDVESDDAGGLIKTELYASSHPLDHYKMEPMEDCTLPPLRTTLFLPEAQARLPSITHQNNRFRSHSIGFNATNYLPAEPYPSLKTRRLSLVDLNAPIQQANKATAHQAQNGVPVDQRMNGVDVSEDEMRALEAFGQLWSQGRDVEMNEAGTNNSRSMTSRASIGPGPYPVSTHAPGPDVGRRPSYPVMNLP</sequence>
<evidence type="ECO:0000256" key="1">
    <source>
        <dbReference type="ARBA" id="ARBA00004123"/>
    </source>
</evidence>
<dbReference type="Pfam" id="PF00096">
    <property type="entry name" value="zf-C2H2"/>
    <property type="match status" value="1"/>
</dbReference>
<evidence type="ECO:0000256" key="7">
    <source>
        <dbReference type="PROSITE-ProRule" id="PRU00042"/>
    </source>
</evidence>
<dbReference type="PROSITE" id="PS00028">
    <property type="entry name" value="ZINC_FINGER_C2H2_1"/>
    <property type="match status" value="1"/>
</dbReference>
<feature type="compositionally biased region" description="Polar residues" evidence="8">
    <location>
        <begin position="32"/>
        <end position="85"/>
    </location>
</feature>
<evidence type="ECO:0000256" key="5">
    <source>
        <dbReference type="ARBA" id="ARBA00022833"/>
    </source>
</evidence>